<evidence type="ECO:0000256" key="4">
    <source>
        <dbReference type="ARBA" id="ARBA00023163"/>
    </source>
</evidence>
<keyword evidence="9" id="KW-1185">Reference proteome</keyword>
<keyword evidence="3 8" id="KW-0238">DNA-binding</keyword>
<dbReference type="SUPFAM" id="SSF46894">
    <property type="entry name" value="C-terminal effector domain of the bipartite response regulators"/>
    <property type="match status" value="1"/>
</dbReference>
<dbReference type="CDD" id="cd17535">
    <property type="entry name" value="REC_NarL-like"/>
    <property type="match status" value="1"/>
</dbReference>
<dbReference type="PROSITE" id="PS00622">
    <property type="entry name" value="HTH_LUXR_1"/>
    <property type="match status" value="1"/>
</dbReference>
<keyword evidence="4" id="KW-0804">Transcription</keyword>
<dbReference type="InterPro" id="IPR039420">
    <property type="entry name" value="WalR-like"/>
</dbReference>
<feature type="domain" description="Response regulatory" evidence="7">
    <location>
        <begin position="3"/>
        <end position="119"/>
    </location>
</feature>
<dbReference type="EMBL" id="JACBZT010000001">
    <property type="protein sequence ID" value="NYJ07900.1"/>
    <property type="molecule type" value="Genomic_DNA"/>
</dbReference>
<feature type="domain" description="HTH luxR-type" evidence="6">
    <location>
        <begin position="139"/>
        <end position="204"/>
    </location>
</feature>
<dbReference type="Proteomes" id="UP000541969">
    <property type="component" value="Unassembled WGS sequence"/>
</dbReference>
<evidence type="ECO:0000256" key="1">
    <source>
        <dbReference type="ARBA" id="ARBA00022553"/>
    </source>
</evidence>
<dbReference type="GO" id="GO:0000160">
    <property type="term" value="P:phosphorelay signal transduction system"/>
    <property type="evidence" value="ECO:0007669"/>
    <property type="project" value="InterPro"/>
</dbReference>
<dbReference type="SMART" id="SM00448">
    <property type="entry name" value="REC"/>
    <property type="match status" value="1"/>
</dbReference>
<evidence type="ECO:0000259" key="6">
    <source>
        <dbReference type="PROSITE" id="PS50043"/>
    </source>
</evidence>
<evidence type="ECO:0000256" key="3">
    <source>
        <dbReference type="ARBA" id="ARBA00023125"/>
    </source>
</evidence>
<evidence type="ECO:0000313" key="9">
    <source>
        <dbReference type="Proteomes" id="UP000541969"/>
    </source>
</evidence>
<evidence type="ECO:0000256" key="2">
    <source>
        <dbReference type="ARBA" id="ARBA00023015"/>
    </source>
</evidence>
<dbReference type="SMART" id="SM00421">
    <property type="entry name" value="HTH_LUXR"/>
    <property type="match status" value="1"/>
</dbReference>
<dbReference type="PANTHER" id="PTHR43214:SF24">
    <property type="entry name" value="TRANSCRIPTIONAL REGULATORY PROTEIN NARL-RELATED"/>
    <property type="match status" value="1"/>
</dbReference>
<dbReference type="PROSITE" id="PS50110">
    <property type="entry name" value="RESPONSE_REGULATORY"/>
    <property type="match status" value="1"/>
</dbReference>
<dbReference type="InterPro" id="IPR058245">
    <property type="entry name" value="NreC/VraR/RcsB-like_REC"/>
</dbReference>
<evidence type="ECO:0000259" key="7">
    <source>
        <dbReference type="PROSITE" id="PS50110"/>
    </source>
</evidence>
<keyword evidence="1 5" id="KW-0597">Phosphoprotein</keyword>
<dbReference type="Pfam" id="PF00196">
    <property type="entry name" value="GerE"/>
    <property type="match status" value="1"/>
</dbReference>
<protein>
    <submittedName>
        <fullName evidence="8">DNA-binding NarL/FixJ family response regulator</fullName>
    </submittedName>
</protein>
<evidence type="ECO:0000256" key="5">
    <source>
        <dbReference type="PROSITE-ProRule" id="PRU00169"/>
    </source>
</evidence>
<evidence type="ECO:0000313" key="8">
    <source>
        <dbReference type="EMBL" id="NYJ07900.1"/>
    </source>
</evidence>
<dbReference type="GO" id="GO:0003677">
    <property type="term" value="F:DNA binding"/>
    <property type="evidence" value="ECO:0007669"/>
    <property type="project" value="UniProtKB-KW"/>
</dbReference>
<dbReference type="InterPro" id="IPR011006">
    <property type="entry name" value="CheY-like_superfamily"/>
</dbReference>
<gene>
    <name evidence="8" type="ORF">GGQ55_004178</name>
</gene>
<dbReference type="PROSITE" id="PS50043">
    <property type="entry name" value="HTH_LUXR_2"/>
    <property type="match status" value="1"/>
</dbReference>
<dbReference type="Pfam" id="PF00072">
    <property type="entry name" value="Response_reg"/>
    <property type="match status" value="1"/>
</dbReference>
<comment type="caution">
    <text evidence="8">The sequence shown here is derived from an EMBL/GenBank/DDBJ whole genome shotgun (WGS) entry which is preliminary data.</text>
</comment>
<dbReference type="CDD" id="cd06170">
    <property type="entry name" value="LuxR_C_like"/>
    <property type="match status" value="1"/>
</dbReference>
<keyword evidence="2" id="KW-0805">Transcription regulation</keyword>
<dbReference type="PANTHER" id="PTHR43214">
    <property type="entry name" value="TWO-COMPONENT RESPONSE REGULATOR"/>
    <property type="match status" value="1"/>
</dbReference>
<reference evidence="8 9" key="1">
    <citation type="submission" date="2020-07" db="EMBL/GenBank/DDBJ databases">
        <title>Sequencing the genomes of 1000 actinobacteria strains.</title>
        <authorList>
            <person name="Klenk H.-P."/>
        </authorList>
    </citation>
    <scope>NUCLEOTIDE SEQUENCE [LARGE SCALE GENOMIC DNA]</scope>
    <source>
        <strain evidence="8 9">DSM 104001</strain>
    </source>
</reference>
<dbReference type="PRINTS" id="PR00038">
    <property type="entry name" value="HTHLUXR"/>
</dbReference>
<dbReference type="SUPFAM" id="SSF52172">
    <property type="entry name" value="CheY-like"/>
    <property type="match status" value="1"/>
</dbReference>
<dbReference type="Gene3D" id="3.40.50.2300">
    <property type="match status" value="1"/>
</dbReference>
<accession>A0A853CJF8</accession>
<feature type="modified residue" description="4-aspartylphosphate" evidence="5">
    <location>
        <position position="54"/>
    </location>
</feature>
<dbReference type="InterPro" id="IPR016032">
    <property type="entry name" value="Sig_transdc_resp-reg_C-effctor"/>
</dbReference>
<name>A0A853CJF8_9ACTN</name>
<dbReference type="AlphaFoldDB" id="A0A853CJF8"/>
<dbReference type="RefSeq" id="WP_179720083.1">
    <property type="nucleotide sequence ID" value="NZ_JACBZT010000001.1"/>
</dbReference>
<sequence length="208" mass="22380">MIRVLVTDDHAVVRAGLSHLVATAADMECVGEAPHGAAALETIAELRPDVVLLDLSMPVLDGVGVIRALRAAGDRVGILVLTSFSDADMVLEAVHAGADGYLLKQSEAEAVLGGIRAVARGDSPVDPSVTRSLLFERRERAQSDELTDREREVLELIRQGLPNKSIGRRLGISERTVKAHVTHILQRLGVPDRTQAALWAERHLRASA</sequence>
<dbReference type="InterPro" id="IPR000792">
    <property type="entry name" value="Tscrpt_reg_LuxR_C"/>
</dbReference>
<proteinExistence type="predicted"/>
<organism evidence="8 9">
    <name type="scientific">Petropleomorpha daqingensis</name>
    <dbReference type="NCBI Taxonomy" id="2026353"/>
    <lineage>
        <taxon>Bacteria</taxon>
        <taxon>Bacillati</taxon>
        <taxon>Actinomycetota</taxon>
        <taxon>Actinomycetes</taxon>
        <taxon>Geodermatophilales</taxon>
        <taxon>Geodermatophilaceae</taxon>
        <taxon>Petropleomorpha</taxon>
    </lineage>
</organism>
<dbReference type="InterPro" id="IPR001789">
    <property type="entry name" value="Sig_transdc_resp-reg_receiver"/>
</dbReference>
<dbReference type="GO" id="GO:0006355">
    <property type="term" value="P:regulation of DNA-templated transcription"/>
    <property type="evidence" value="ECO:0007669"/>
    <property type="project" value="InterPro"/>
</dbReference>